<feature type="chain" id="PRO_5007849771" evidence="1">
    <location>
        <begin position="23"/>
        <end position="49"/>
    </location>
</feature>
<gene>
    <name evidence="2" type="ORF">APZ42_008872</name>
</gene>
<dbReference type="EMBL" id="LRGB01024115">
    <property type="protein sequence ID" value="KZR96665.1"/>
    <property type="molecule type" value="Genomic_DNA"/>
</dbReference>
<organism evidence="2 3">
    <name type="scientific">Daphnia magna</name>
    <dbReference type="NCBI Taxonomy" id="35525"/>
    <lineage>
        <taxon>Eukaryota</taxon>
        <taxon>Metazoa</taxon>
        <taxon>Ecdysozoa</taxon>
        <taxon>Arthropoda</taxon>
        <taxon>Crustacea</taxon>
        <taxon>Branchiopoda</taxon>
        <taxon>Diplostraca</taxon>
        <taxon>Cladocera</taxon>
        <taxon>Anomopoda</taxon>
        <taxon>Daphniidae</taxon>
        <taxon>Daphnia</taxon>
    </lineage>
</organism>
<comment type="caution">
    <text evidence="2">The sequence shown here is derived from an EMBL/GenBank/DDBJ whole genome shotgun (WGS) entry which is preliminary data.</text>
</comment>
<protein>
    <submittedName>
        <fullName evidence="2">Uncharacterized protein</fullName>
    </submittedName>
</protein>
<feature type="signal peptide" evidence="1">
    <location>
        <begin position="1"/>
        <end position="22"/>
    </location>
</feature>
<evidence type="ECO:0000313" key="3">
    <source>
        <dbReference type="Proteomes" id="UP000076858"/>
    </source>
</evidence>
<reference evidence="2 3" key="1">
    <citation type="submission" date="2016-03" db="EMBL/GenBank/DDBJ databases">
        <title>EvidentialGene: Evidence-directed Construction of Genes on Genomes.</title>
        <authorList>
            <person name="Gilbert D.G."/>
            <person name="Choi J.-H."/>
            <person name="Mockaitis K."/>
            <person name="Colbourne J."/>
            <person name="Pfrender M."/>
        </authorList>
    </citation>
    <scope>NUCLEOTIDE SEQUENCE [LARGE SCALE GENOMIC DNA]</scope>
    <source>
        <strain evidence="2 3">Xinb3</strain>
        <tissue evidence="2">Complete organism</tissue>
    </source>
</reference>
<accession>A0A164ED01</accession>
<feature type="non-terminal residue" evidence="2">
    <location>
        <position position="1"/>
    </location>
</feature>
<keyword evidence="1" id="KW-0732">Signal</keyword>
<evidence type="ECO:0000256" key="1">
    <source>
        <dbReference type="SAM" id="SignalP"/>
    </source>
</evidence>
<proteinExistence type="predicted"/>
<evidence type="ECO:0000313" key="2">
    <source>
        <dbReference type="EMBL" id="KZR96665.1"/>
    </source>
</evidence>
<name>A0A164ED01_9CRUS</name>
<dbReference type="AlphaFoldDB" id="A0A164ED01"/>
<dbReference type="Proteomes" id="UP000076858">
    <property type="component" value="Unassembled WGS sequence"/>
</dbReference>
<sequence>VFLILEAAKLIRLSWISWVCLGQVNNRKFVRACFCFTAFDLMKYMTLVR</sequence>
<keyword evidence="3" id="KW-1185">Reference proteome</keyword>